<evidence type="ECO:0000313" key="8">
    <source>
        <dbReference type="Proteomes" id="UP000466442"/>
    </source>
</evidence>
<evidence type="ECO:0000313" key="7">
    <source>
        <dbReference type="EMBL" id="KAF6210496.1"/>
    </source>
</evidence>
<dbReference type="InterPro" id="IPR001461">
    <property type="entry name" value="Aspartic_peptidase_A1"/>
</dbReference>
<dbReference type="SUPFAM" id="SSF50630">
    <property type="entry name" value="Acid proteases"/>
    <property type="match status" value="1"/>
</dbReference>
<organism evidence="7 8">
    <name type="scientific">Apolygus lucorum</name>
    <name type="common">Small green plant bug</name>
    <name type="synonym">Lygocoris lucorum</name>
    <dbReference type="NCBI Taxonomy" id="248454"/>
    <lineage>
        <taxon>Eukaryota</taxon>
        <taxon>Metazoa</taxon>
        <taxon>Ecdysozoa</taxon>
        <taxon>Arthropoda</taxon>
        <taxon>Hexapoda</taxon>
        <taxon>Insecta</taxon>
        <taxon>Pterygota</taxon>
        <taxon>Neoptera</taxon>
        <taxon>Paraneoptera</taxon>
        <taxon>Hemiptera</taxon>
        <taxon>Heteroptera</taxon>
        <taxon>Panheteroptera</taxon>
        <taxon>Cimicomorpha</taxon>
        <taxon>Miridae</taxon>
        <taxon>Mirini</taxon>
        <taxon>Apolygus</taxon>
    </lineage>
</organism>
<feature type="active site" evidence="5">
    <location>
        <position position="108"/>
    </location>
</feature>
<dbReference type="GO" id="GO:0004190">
    <property type="term" value="F:aspartic-type endopeptidase activity"/>
    <property type="evidence" value="ECO:0007669"/>
    <property type="project" value="UniProtKB-KW"/>
</dbReference>
<dbReference type="Pfam" id="PF00026">
    <property type="entry name" value="Asp"/>
    <property type="match status" value="1"/>
</dbReference>
<evidence type="ECO:0000256" key="3">
    <source>
        <dbReference type="ARBA" id="ARBA00022750"/>
    </source>
</evidence>
<evidence type="ECO:0000256" key="5">
    <source>
        <dbReference type="PIRSR" id="PIRSR601461-1"/>
    </source>
</evidence>
<feature type="active site" evidence="5">
    <location>
        <position position="285"/>
    </location>
</feature>
<evidence type="ECO:0000256" key="2">
    <source>
        <dbReference type="ARBA" id="ARBA00022670"/>
    </source>
</evidence>
<dbReference type="PROSITE" id="PS51767">
    <property type="entry name" value="PEPTIDASE_A1"/>
    <property type="match status" value="1"/>
</dbReference>
<dbReference type="GO" id="GO:0006508">
    <property type="term" value="P:proteolysis"/>
    <property type="evidence" value="ECO:0007669"/>
    <property type="project" value="UniProtKB-KW"/>
</dbReference>
<dbReference type="PANTHER" id="PTHR47966:SF51">
    <property type="entry name" value="BETA-SITE APP-CLEAVING ENZYME, ISOFORM A-RELATED"/>
    <property type="match status" value="1"/>
</dbReference>
<dbReference type="AlphaFoldDB" id="A0A6A4JNB7"/>
<dbReference type="PANTHER" id="PTHR47966">
    <property type="entry name" value="BETA-SITE APP-CLEAVING ENZYME, ISOFORM A-RELATED"/>
    <property type="match status" value="1"/>
</dbReference>
<accession>A0A6A4JNB7</accession>
<dbReference type="PROSITE" id="PS00141">
    <property type="entry name" value="ASP_PROTEASE"/>
    <property type="match status" value="2"/>
</dbReference>
<keyword evidence="4 6" id="KW-0378">Hydrolase</keyword>
<dbReference type="PRINTS" id="PR00792">
    <property type="entry name" value="PEPSIN"/>
</dbReference>
<keyword evidence="3 6" id="KW-0064">Aspartyl protease</keyword>
<keyword evidence="2 6" id="KW-0645">Protease</keyword>
<dbReference type="FunFam" id="2.40.70.10:FF:000115">
    <property type="entry name" value="Lysosomal aspartic protease"/>
    <property type="match status" value="1"/>
</dbReference>
<dbReference type="InterPro" id="IPR001969">
    <property type="entry name" value="Aspartic_peptidase_AS"/>
</dbReference>
<keyword evidence="8" id="KW-1185">Reference proteome</keyword>
<dbReference type="InterPro" id="IPR033121">
    <property type="entry name" value="PEPTIDASE_A1"/>
</dbReference>
<evidence type="ECO:0000256" key="4">
    <source>
        <dbReference type="ARBA" id="ARBA00022801"/>
    </source>
</evidence>
<name>A0A6A4JNB7_APOLU</name>
<dbReference type="EMBL" id="WIXP02000005">
    <property type="protein sequence ID" value="KAF6210496.1"/>
    <property type="molecule type" value="Genomic_DNA"/>
</dbReference>
<dbReference type="OrthoDB" id="771136at2759"/>
<protein>
    <submittedName>
        <fullName evidence="7">Uncharacterized protein</fullName>
    </submittedName>
</protein>
<reference evidence="7" key="1">
    <citation type="journal article" date="2021" name="Mol. Ecol. Resour.">
        <title>Apolygus lucorum genome provides insights into omnivorousness and mesophyll feeding.</title>
        <authorList>
            <person name="Liu Y."/>
            <person name="Liu H."/>
            <person name="Wang H."/>
            <person name="Huang T."/>
            <person name="Liu B."/>
            <person name="Yang B."/>
            <person name="Yin L."/>
            <person name="Li B."/>
            <person name="Zhang Y."/>
            <person name="Zhang S."/>
            <person name="Jiang F."/>
            <person name="Zhang X."/>
            <person name="Ren Y."/>
            <person name="Wang B."/>
            <person name="Wang S."/>
            <person name="Lu Y."/>
            <person name="Wu K."/>
            <person name="Fan W."/>
            <person name="Wang G."/>
        </authorList>
    </citation>
    <scope>NUCLEOTIDE SEQUENCE</scope>
    <source>
        <strain evidence="7">12Hb</strain>
    </source>
</reference>
<dbReference type="Gene3D" id="2.40.70.10">
    <property type="entry name" value="Acid Proteases"/>
    <property type="match status" value="2"/>
</dbReference>
<dbReference type="Proteomes" id="UP000466442">
    <property type="component" value="Linkage Group LG5"/>
</dbReference>
<evidence type="ECO:0000256" key="1">
    <source>
        <dbReference type="ARBA" id="ARBA00007447"/>
    </source>
</evidence>
<gene>
    <name evidence="7" type="ORF">GE061_013602</name>
</gene>
<evidence type="ECO:0000256" key="6">
    <source>
        <dbReference type="RuleBase" id="RU000454"/>
    </source>
</evidence>
<sequence>MKRFRLTTSVLLAVTLFGSSVSSASISNSTNVPKPPSRKISVPIRKDSSIHREKFGAFITKNAKILAAGGDPKASGTDKEVLRNLHNTVYFGEMAIGTPPQKFNVIFDTGSSDLWVPSKFSGQCFSNRCYDSAKSSTYKENGRRMDVSYGSGSMTGFLSEDTVQIGKHDIITKQVFGEATDFQGNQNNFDGILGLAFPSLSAYMTPVFVTGQQQGLFEHNAFSFYFTKNEGDGSEIILGGWNEDIVKSEDMVDWVPLSEAQYWKFNFDGFTINGQRITASSAIADTGTSFIVGPTADVDAIGRALNAQYYSQERIYVVEESRISSLPNITLSINGKDYSISSKQYIPMVVGGVGLVGIQGSDLDFWILGDIFLSNYYTIFHVGKEAVGLVDLPASMITLPSTPAPATGIPTGPPGTHKPNGAASVSWSSSVLFVAFSIAFIQLPS</sequence>
<comment type="caution">
    <text evidence="7">The sequence shown here is derived from an EMBL/GenBank/DDBJ whole genome shotgun (WGS) entry which is preliminary data.</text>
</comment>
<dbReference type="InterPro" id="IPR021109">
    <property type="entry name" value="Peptidase_aspartic_dom_sf"/>
</dbReference>
<comment type="similarity">
    <text evidence="1 6">Belongs to the peptidase A1 family.</text>
</comment>
<proteinExistence type="inferred from homology"/>